<dbReference type="AlphaFoldDB" id="A0A1T4L3S3"/>
<dbReference type="RefSeq" id="WP_078786357.1">
    <property type="nucleotide sequence ID" value="NZ_FUXA01000005.1"/>
</dbReference>
<evidence type="ECO:0000256" key="1">
    <source>
        <dbReference type="SAM" id="MobiDB-lite"/>
    </source>
</evidence>
<feature type="compositionally biased region" description="Low complexity" evidence="1">
    <location>
        <begin position="549"/>
        <end position="561"/>
    </location>
</feature>
<evidence type="ECO:0000256" key="2">
    <source>
        <dbReference type="SAM" id="Phobius"/>
    </source>
</evidence>
<dbReference type="InterPro" id="IPR046555">
    <property type="entry name" value="DUF6709"/>
</dbReference>
<dbReference type="EMBL" id="FUXA01000005">
    <property type="protein sequence ID" value="SJZ49366.1"/>
    <property type="molecule type" value="Genomic_DNA"/>
</dbReference>
<dbReference type="Pfam" id="PF20456">
    <property type="entry name" value="DUF6709"/>
    <property type="match status" value="1"/>
</dbReference>
<proteinExistence type="predicted"/>
<keyword evidence="2" id="KW-1133">Transmembrane helix</keyword>
<feature type="transmembrane region" description="Helical" evidence="2">
    <location>
        <begin position="21"/>
        <end position="39"/>
    </location>
</feature>
<gene>
    <name evidence="3" type="ORF">SAMN02745110_00654</name>
</gene>
<feature type="region of interest" description="Disordered" evidence="1">
    <location>
        <begin position="549"/>
        <end position="573"/>
    </location>
</feature>
<evidence type="ECO:0000313" key="3">
    <source>
        <dbReference type="EMBL" id="SJZ49366.1"/>
    </source>
</evidence>
<keyword evidence="4" id="KW-1185">Reference proteome</keyword>
<accession>A0A1T4L3S3</accession>
<feature type="region of interest" description="Disordered" evidence="1">
    <location>
        <begin position="674"/>
        <end position="712"/>
    </location>
</feature>
<feature type="compositionally biased region" description="Gly residues" evidence="1">
    <location>
        <begin position="627"/>
        <end position="637"/>
    </location>
</feature>
<sequence>MDTLKKELFKKSRSERIKLGIILVVIGLPFFLIGFRMLIGCQLASKELTKCKANQVSTGYYKYTDIYGVLGTYGESSVGSRTVGTGYVMCIYPEGDMEHLDESQNDWYLMGIFFDESDSKVAEKLYNGLNSGDYQYISGSGRVRKMKSDEKYYFKKACLEAYGEEIEDHLVYKTLEYKTFPRMMGGKDWIMGLMGLALFVGGVIFIVTMNGGRKEATNKILASGINPVQFTKDFQSGTKIGKLITITDDAVVIQGISPKVFFFKNLVWVYPKITTTQNKTYGIKTSQTKTYQVIFTERNKKATPVTVNYVEQGKLVEIVHEKAPYIITGYNYDIATAVQNDFGGIINAVDNKKAELLQKQNEPVEISYFDHNVDKSVASTEPTQEKLQFGQDNVSESPAASVPEKIAFGRTDFNTDNNVSSDYPESNYGLGGNGFSSPADEFAGNNLGGSDLGSNEFGGSDLGSNEFTGNDLGGNTFGGNDLGSLGEGLGGNSADIYKNSLNGSNISSQGLNGGELGGESLGGGYGSGMSDSLSGESLSGGLGGGYGSSMSDSLSGESLSGGSLGGGYGSSSSDSLSGGSLGGGYGSSSSDSLGGGSLGGGYGSSSSDSLGGGSLGGGYGSSSSDSLGGGSLGGGYGSSSSDSLGGGLSGGYGSSISDSLGGGSLGGGYGSSLSDSLSGGSLGGSSDLGSNSLSDAGFGNTVDYSDMPKFED</sequence>
<feature type="compositionally biased region" description="Low complexity" evidence="1">
    <location>
        <begin position="674"/>
        <end position="695"/>
    </location>
</feature>
<keyword evidence="2" id="KW-0812">Transmembrane</keyword>
<organism evidence="3 4">
    <name type="scientific">Eubacterium ruminantium</name>
    <dbReference type="NCBI Taxonomy" id="42322"/>
    <lineage>
        <taxon>Bacteria</taxon>
        <taxon>Bacillati</taxon>
        <taxon>Bacillota</taxon>
        <taxon>Clostridia</taxon>
        <taxon>Eubacteriales</taxon>
        <taxon>Eubacteriaceae</taxon>
        <taxon>Eubacterium</taxon>
    </lineage>
</organism>
<feature type="compositionally biased region" description="Gly residues" evidence="1">
    <location>
        <begin position="610"/>
        <end position="620"/>
    </location>
</feature>
<feature type="transmembrane region" description="Helical" evidence="2">
    <location>
        <begin position="189"/>
        <end position="209"/>
    </location>
</feature>
<reference evidence="3 4" key="1">
    <citation type="submission" date="2017-02" db="EMBL/GenBank/DDBJ databases">
        <authorList>
            <person name="Peterson S.W."/>
        </authorList>
    </citation>
    <scope>NUCLEOTIDE SEQUENCE [LARGE SCALE GENOMIC DNA]</scope>
    <source>
        <strain evidence="3 4">ATCC 17233</strain>
    </source>
</reference>
<feature type="region of interest" description="Disordered" evidence="1">
    <location>
        <begin position="599"/>
        <end position="648"/>
    </location>
</feature>
<evidence type="ECO:0000313" key="4">
    <source>
        <dbReference type="Proteomes" id="UP000189857"/>
    </source>
</evidence>
<name>A0A1T4L3S3_9FIRM</name>
<protein>
    <submittedName>
        <fullName evidence="3">Uncharacterized protein</fullName>
    </submittedName>
</protein>
<keyword evidence="2" id="KW-0472">Membrane</keyword>
<dbReference type="Proteomes" id="UP000189857">
    <property type="component" value="Unassembled WGS sequence"/>
</dbReference>